<name>Q1ATI6_RUBXD</name>
<dbReference type="RefSeq" id="WP_011565305.1">
    <property type="nucleotide sequence ID" value="NC_008148.1"/>
</dbReference>
<keyword evidence="4" id="KW-1185">Reference proteome</keyword>
<dbReference type="GO" id="GO:0016627">
    <property type="term" value="F:oxidoreductase activity, acting on the CH-CH group of donors"/>
    <property type="evidence" value="ECO:0007669"/>
    <property type="project" value="TreeGrafter"/>
</dbReference>
<dbReference type="Proteomes" id="UP000006637">
    <property type="component" value="Chromosome"/>
</dbReference>
<dbReference type="KEGG" id="rxy:Rxyl_2364"/>
<dbReference type="OrthoDB" id="5738083at2"/>
<feature type="domain" description="Pyridoxamine 5'-phosphate oxidase N-terminal" evidence="2">
    <location>
        <begin position="6"/>
        <end position="102"/>
    </location>
</feature>
<proteinExistence type="predicted"/>
<organism evidence="3 4">
    <name type="scientific">Rubrobacter xylanophilus (strain DSM 9941 / JCM 11954 / NBRC 16129 / PRD-1)</name>
    <dbReference type="NCBI Taxonomy" id="266117"/>
    <lineage>
        <taxon>Bacteria</taxon>
        <taxon>Bacillati</taxon>
        <taxon>Actinomycetota</taxon>
        <taxon>Rubrobacteria</taxon>
        <taxon>Rubrobacterales</taxon>
        <taxon>Rubrobacteraceae</taxon>
        <taxon>Rubrobacter</taxon>
    </lineage>
</organism>
<dbReference type="InterPro" id="IPR011576">
    <property type="entry name" value="Pyridox_Oxase_N"/>
</dbReference>
<reference evidence="3 4" key="1">
    <citation type="submission" date="2006-06" db="EMBL/GenBank/DDBJ databases">
        <title>Complete sequence of Rubrobacter xylanophilus DSM 9941.</title>
        <authorList>
            <consortium name="US DOE Joint Genome Institute"/>
            <person name="Copeland A."/>
            <person name="Lucas S."/>
            <person name="Lapidus A."/>
            <person name="Barry K."/>
            <person name="Detter J.C."/>
            <person name="Glavina del Rio T."/>
            <person name="Hammon N."/>
            <person name="Israni S."/>
            <person name="Dalin E."/>
            <person name="Tice H."/>
            <person name="Pitluck S."/>
            <person name="Munk A.C."/>
            <person name="Brettin T."/>
            <person name="Bruce D."/>
            <person name="Han C."/>
            <person name="Tapia R."/>
            <person name="Gilna P."/>
            <person name="Schmutz J."/>
            <person name="Larimer F."/>
            <person name="Land M."/>
            <person name="Hauser L."/>
            <person name="Kyrpides N."/>
            <person name="Lykidis A."/>
            <person name="da Costa M.S."/>
            <person name="Rainey F.A."/>
            <person name="Empadinhas N."/>
            <person name="Jolivet E."/>
            <person name="Battista J.R."/>
            <person name="Richardson P."/>
        </authorList>
    </citation>
    <scope>NUCLEOTIDE SEQUENCE [LARGE SCALE GENOMIC DNA]</scope>
    <source>
        <strain evidence="4">DSM 9941 / NBRC 16129 / PRD-1</strain>
    </source>
</reference>
<gene>
    <name evidence="3" type="ordered locus">Rxyl_2364</name>
</gene>
<dbReference type="SUPFAM" id="SSF50475">
    <property type="entry name" value="FMN-binding split barrel"/>
    <property type="match status" value="1"/>
</dbReference>
<dbReference type="Gene3D" id="2.30.110.10">
    <property type="entry name" value="Electron Transport, Fmn-binding Protein, Chain A"/>
    <property type="match status" value="1"/>
</dbReference>
<dbReference type="InterPro" id="IPR052019">
    <property type="entry name" value="F420H2_bilvrd_red/Heme_oxyg"/>
</dbReference>
<dbReference type="HOGENOM" id="CLU_139738_2_1_11"/>
<dbReference type="PhylomeDB" id="Q1ATI6"/>
<dbReference type="EMBL" id="CP000386">
    <property type="protein sequence ID" value="ABG05292.1"/>
    <property type="molecule type" value="Genomic_DNA"/>
</dbReference>
<dbReference type="GO" id="GO:0005829">
    <property type="term" value="C:cytosol"/>
    <property type="evidence" value="ECO:0007669"/>
    <property type="project" value="TreeGrafter"/>
</dbReference>
<accession>Q1ATI6</accession>
<dbReference type="InterPro" id="IPR012349">
    <property type="entry name" value="Split_barrel_FMN-bd"/>
</dbReference>
<dbReference type="STRING" id="266117.Rxyl_2364"/>
<dbReference type="eggNOG" id="COG5015">
    <property type="taxonomic scope" value="Bacteria"/>
</dbReference>
<dbReference type="NCBIfam" id="TIGR03666">
    <property type="entry name" value="Rv2061_F420"/>
    <property type="match status" value="1"/>
</dbReference>
<dbReference type="Pfam" id="PF01243">
    <property type="entry name" value="PNPOx_N"/>
    <property type="match status" value="1"/>
</dbReference>
<dbReference type="AlphaFoldDB" id="Q1ATI6"/>
<sequence>MIPKKKALLEPLAENWAVLLTTYRRDGTPVGTPVSIAVEGDRAFARTWDAAWKFRRIRENPEVEISPCTPRGRPTGPAIRARARVLSGEESAHAARLLARKYPVLQGFLVPLFHRLRGYRTVHVELVPETG</sequence>
<evidence type="ECO:0000256" key="1">
    <source>
        <dbReference type="ARBA" id="ARBA00023002"/>
    </source>
</evidence>
<dbReference type="PANTHER" id="PTHR35176">
    <property type="entry name" value="HEME OXYGENASE HI_0854-RELATED"/>
    <property type="match status" value="1"/>
</dbReference>
<dbReference type="PANTHER" id="PTHR35176:SF11">
    <property type="entry name" value="PYRIDOXAMINE 5'-PHOSPHATE OXIDASE FAMILY PROTEIN"/>
    <property type="match status" value="1"/>
</dbReference>
<dbReference type="GO" id="GO:0070967">
    <property type="term" value="F:coenzyme F420 binding"/>
    <property type="evidence" value="ECO:0007669"/>
    <property type="project" value="TreeGrafter"/>
</dbReference>
<evidence type="ECO:0000313" key="4">
    <source>
        <dbReference type="Proteomes" id="UP000006637"/>
    </source>
</evidence>
<dbReference type="InterPro" id="IPR019965">
    <property type="entry name" value="PPOX_F420-dep_Rv2061_put"/>
</dbReference>
<evidence type="ECO:0000313" key="3">
    <source>
        <dbReference type="EMBL" id="ABG05292.1"/>
    </source>
</evidence>
<evidence type="ECO:0000259" key="2">
    <source>
        <dbReference type="Pfam" id="PF01243"/>
    </source>
</evidence>
<keyword evidence="1" id="KW-0560">Oxidoreductase</keyword>
<protein>
    <submittedName>
        <fullName evidence="3">Pyridoxamine 5'-phosphate oxidase-related, FMN-binding protein</fullName>
    </submittedName>
</protein>